<dbReference type="PANTHER" id="PTHR30154">
    <property type="entry name" value="LEUCINE-RESPONSIVE REGULATORY PROTEIN"/>
    <property type="match status" value="1"/>
</dbReference>
<evidence type="ECO:0000256" key="3">
    <source>
        <dbReference type="ARBA" id="ARBA00023163"/>
    </source>
</evidence>
<dbReference type="InterPro" id="IPR036388">
    <property type="entry name" value="WH-like_DNA-bd_sf"/>
</dbReference>
<dbReference type="Pfam" id="PF13412">
    <property type="entry name" value="HTH_24"/>
    <property type="match status" value="1"/>
</dbReference>
<evidence type="ECO:0000259" key="4">
    <source>
        <dbReference type="PROSITE" id="PS50956"/>
    </source>
</evidence>
<dbReference type="PROSITE" id="PS50956">
    <property type="entry name" value="HTH_ASNC_2"/>
    <property type="match status" value="1"/>
</dbReference>
<dbReference type="InterPro" id="IPR019887">
    <property type="entry name" value="Tscrpt_reg_AsnC/Lrp_C"/>
</dbReference>
<evidence type="ECO:0000313" key="6">
    <source>
        <dbReference type="Proteomes" id="UP001058533"/>
    </source>
</evidence>
<sequence length="166" mass="18657">MPETITNDLNSTDFRILRELVKDGRASDVALGERVHLSSTATARRRKLLEERGIIQGYTADVDMAKLGFSIGVLVQIELSSQAEQVLNEFEAAVVKCPSMSFCSFVSGDIDFIMMVHVKSFDDYDRVYRKELSTLPHVARVRSSFLMREVTTRQVAPTALRATLVR</sequence>
<keyword evidence="1" id="KW-0805">Transcription regulation</keyword>
<dbReference type="SUPFAM" id="SSF46785">
    <property type="entry name" value="Winged helix' DNA-binding domain"/>
    <property type="match status" value="1"/>
</dbReference>
<protein>
    <submittedName>
        <fullName evidence="5">Lrp/AsnC family transcriptional regulator</fullName>
    </submittedName>
</protein>
<dbReference type="SUPFAM" id="SSF54909">
    <property type="entry name" value="Dimeric alpha+beta barrel"/>
    <property type="match status" value="1"/>
</dbReference>
<dbReference type="InterPro" id="IPR011008">
    <property type="entry name" value="Dimeric_a/b-barrel"/>
</dbReference>
<dbReference type="SMART" id="SM00344">
    <property type="entry name" value="HTH_ASNC"/>
    <property type="match status" value="1"/>
</dbReference>
<organism evidence="5 6">
    <name type="scientific">Sphingomonas qomolangmaensis</name>
    <dbReference type="NCBI Taxonomy" id="2918765"/>
    <lineage>
        <taxon>Bacteria</taxon>
        <taxon>Pseudomonadati</taxon>
        <taxon>Pseudomonadota</taxon>
        <taxon>Alphaproteobacteria</taxon>
        <taxon>Sphingomonadales</taxon>
        <taxon>Sphingomonadaceae</taxon>
        <taxon>Sphingomonas</taxon>
    </lineage>
</organism>
<keyword evidence="6" id="KW-1185">Reference proteome</keyword>
<evidence type="ECO:0000256" key="1">
    <source>
        <dbReference type="ARBA" id="ARBA00023015"/>
    </source>
</evidence>
<dbReference type="PANTHER" id="PTHR30154:SF46">
    <property type="entry name" value="TRANSCRIPTIONAL REGULATORY PROTEIN"/>
    <property type="match status" value="1"/>
</dbReference>
<dbReference type="Proteomes" id="UP001058533">
    <property type="component" value="Chromosome"/>
</dbReference>
<dbReference type="Pfam" id="PF01037">
    <property type="entry name" value="AsnC_trans_reg"/>
    <property type="match status" value="1"/>
</dbReference>
<evidence type="ECO:0000256" key="2">
    <source>
        <dbReference type="ARBA" id="ARBA00023125"/>
    </source>
</evidence>
<evidence type="ECO:0000313" key="5">
    <source>
        <dbReference type="EMBL" id="UUL83810.1"/>
    </source>
</evidence>
<gene>
    <name evidence="5" type="ORF">NMP03_06345</name>
</gene>
<dbReference type="InterPro" id="IPR019888">
    <property type="entry name" value="Tscrpt_reg_AsnC-like"/>
</dbReference>
<dbReference type="EMBL" id="CP101740">
    <property type="protein sequence ID" value="UUL83810.1"/>
    <property type="molecule type" value="Genomic_DNA"/>
</dbReference>
<keyword evidence="2" id="KW-0238">DNA-binding</keyword>
<dbReference type="PRINTS" id="PR00033">
    <property type="entry name" value="HTHASNC"/>
</dbReference>
<dbReference type="RefSeq" id="WP_256507646.1">
    <property type="nucleotide sequence ID" value="NZ_CP101740.1"/>
</dbReference>
<name>A0ABY5LA21_9SPHN</name>
<reference evidence="5" key="1">
    <citation type="submission" date="2022-07" db="EMBL/GenBank/DDBJ databases">
        <title>Sphingomonas sp. nov., a novel bacterium isolated from the north slope of the Mount Everest.</title>
        <authorList>
            <person name="Cui X."/>
            <person name="Liu Y."/>
        </authorList>
    </citation>
    <scope>NUCLEOTIDE SEQUENCE</scope>
    <source>
        <strain evidence="5">S5-59</strain>
    </source>
</reference>
<feature type="domain" description="HTH asnC-type" evidence="4">
    <location>
        <begin position="9"/>
        <end position="70"/>
    </location>
</feature>
<dbReference type="InterPro" id="IPR000485">
    <property type="entry name" value="AsnC-type_HTH_dom"/>
</dbReference>
<proteinExistence type="predicted"/>
<dbReference type="Gene3D" id="1.10.10.10">
    <property type="entry name" value="Winged helix-like DNA-binding domain superfamily/Winged helix DNA-binding domain"/>
    <property type="match status" value="1"/>
</dbReference>
<dbReference type="InterPro" id="IPR036390">
    <property type="entry name" value="WH_DNA-bd_sf"/>
</dbReference>
<dbReference type="Gene3D" id="3.30.70.920">
    <property type="match status" value="1"/>
</dbReference>
<accession>A0ABY5LA21</accession>
<keyword evidence="3" id="KW-0804">Transcription</keyword>